<comment type="subcellular location">
    <subcellularLocation>
        <location evidence="1 10">Cell outer membrane</location>
        <topology evidence="1 10">Multi-pass membrane protein</topology>
    </subcellularLocation>
</comment>
<keyword evidence="9 10" id="KW-0998">Cell outer membrane</keyword>
<feature type="chain" id="PRO_5038963895" evidence="12">
    <location>
        <begin position="22"/>
        <end position="907"/>
    </location>
</feature>
<dbReference type="Pfam" id="PF07715">
    <property type="entry name" value="Plug"/>
    <property type="match status" value="1"/>
</dbReference>
<gene>
    <name evidence="15" type="ORF">H9977_09925</name>
</gene>
<feature type="domain" description="TonB-dependent receptor-like beta-barrel" evidence="13">
    <location>
        <begin position="407"/>
        <end position="868"/>
    </location>
</feature>
<reference evidence="15" key="2">
    <citation type="submission" date="2021-04" db="EMBL/GenBank/DDBJ databases">
        <authorList>
            <person name="Gilroy R."/>
        </authorList>
    </citation>
    <scope>NUCLEOTIDE SEQUENCE</scope>
    <source>
        <strain evidence="15">ChiGjej6B6-14162</strain>
    </source>
</reference>
<keyword evidence="4 10" id="KW-0812">Transmembrane</keyword>
<evidence type="ECO:0000256" key="7">
    <source>
        <dbReference type="ARBA" id="ARBA00023136"/>
    </source>
</evidence>
<evidence type="ECO:0000259" key="14">
    <source>
        <dbReference type="Pfam" id="PF07715"/>
    </source>
</evidence>
<protein>
    <submittedName>
        <fullName evidence="15">TonB-dependent receptor</fullName>
    </submittedName>
</protein>
<evidence type="ECO:0000313" key="16">
    <source>
        <dbReference type="Proteomes" id="UP000886740"/>
    </source>
</evidence>
<keyword evidence="7 10" id="KW-0472">Membrane</keyword>
<evidence type="ECO:0000313" key="15">
    <source>
        <dbReference type="EMBL" id="HIX75334.1"/>
    </source>
</evidence>
<dbReference type="Gene3D" id="2.40.170.20">
    <property type="entry name" value="TonB-dependent receptor, beta-barrel domain"/>
    <property type="match status" value="1"/>
</dbReference>
<keyword evidence="6 11" id="KW-0798">TonB box</keyword>
<dbReference type="GO" id="GO:0015344">
    <property type="term" value="F:siderophore uptake transmembrane transporter activity"/>
    <property type="evidence" value="ECO:0007669"/>
    <property type="project" value="TreeGrafter"/>
</dbReference>
<dbReference type="PANTHER" id="PTHR30069:SF29">
    <property type="entry name" value="HEMOGLOBIN AND HEMOGLOBIN-HAPTOGLOBIN-BINDING PROTEIN 1-RELATED"/>
    <property type="match status" value="1"/>
</dbReference>
<feature type="signal peptide" evidence="12">
    <location>
        <begin position="1"/>
        <end position="21"/>
    </location>
</feature>
<accession>A0A9D1X9T9</accession>
<evidence type="ECO:0000256" key="6">
    <source>
        <dbReference type="ARBA" id="ARBA00023077"/>
    </source>
</evidence>
<dbReference type="Pfam" id="PF13715">
    <property type="entry name" value="CarbopepD_reg_2"/>
    <property type="match status" value="1"/>
</dbReference>
<proteinExistence type="inferred from homology"/>
<dbReference type="EMBL" id="DXEL01000067">
    <property type="protein sequence ID" value="HIX75334.1"/>
    <property type="molecule type" value="Genomic_DNA"/>
</dbReference>
<dbReference type="SUPFAM" id="SSF49464">
    <property type="entry name" value="Carboxypeptidase regulatory domain-like"/>
    <property type="match status" value="1"/>
</dbReference>
<evidence type="ECO:0000256" key="3">
    <source>
        <dbReference type="ARBA" id="ARBA00022452"/>
    </source>
</evidence>
<evidence type="ECO:0000256" key="10">
    <source>
        <dbReference type="PROSITE-ProRule" id="PRU01360"/>
    </source>
</evidence>
<dbReference type="Gene3D" id="2.60.40.1120">
    <property type="entry name" value="Carboxypeptidase-like, regulatory domain"/>
    <property type="match status" value="1"/>
</dbReference>
<dbReference type="InterPro" id="IPR037066">
    <property type="entry name" value="Plug_dom_sf"/>
</dbReference>
<comment type="similarity">
    <text evidence="10 11">Belongs to the TonB-dependent receptor family.</text>
</comment>
<evidence type="ECO:0000256" key="8">
    <source>
        <dbReference type="ARBA" id="ARBA00023170"/>
    </source>
</evidence>
<dbReference type="InterPro" id="IPR012910">
    <property type="entry name" value="Plug_dom"/>
</dbReference>
<dbReference type="InterPro" id="IPR008969">
    <property type="entry name" value="CarboxyPept-like_regulatory"/>
</dbReference>
<evidence type="ECO:0000256" key="5">
    <source>
        <dbReference type="ARBA" id="ARBA00022729"/>
    </source>
</evidence>
<dbReference type="InterPro" id="IPR036942">
    <property type="entry name" value="Beta-barrel_TonB_sf"/>
</dbReference>
<feature type="domain" description="TonB-dependent receptor plug" evidence="14">
    <location>
        <begin position="264"/>
        <end position="341"/>
    </location>
</feature>
<dbReference type="Gene3D" id="2.170.130.10">
    <property type="entry name" value="TonB-dependent receptor, plug domain"/>
    <property type="match status" value="1"/>
</dbReference>
<dbReference type="Pfam" id="PF00593">
    <property type="entry name" value="TonB_dep_Rec_b-barrel"/>
    <property type="match status" value="1"/>
</dbReference>
<evidence type="ECO:0000256" key="2">
    <source>
        <dbReference type="ARBA" id="ARBA00022448"/>
    </source>
</evidence>
<evidence type="ECO:0000256" key="9">
    <source>
        <dbReference type="ARBA" id="ARBA00023237"/>
    </source>
</evidence>
<keyword evidence="8 15" id="KW-0675">Receptor</keyword>
<dbReference type="InterPro" id="IPR039426">
    <property type="entry name" value="TonB-dep_rcpt-like"/>
</dbReference>
<evidence type="ECO:0000256" key="4">
    <source>
        <dbReference type="ARBA" id="ARBA00022692"/>
    </source>
</evidence>
<dbReference type="PROSITE" id="PS52016">
    <property type="entry name" value="TONB_DEPENDENT_REC_3"/>
    <property type="match status" value="1"/>
</dbReference>
<dbReference type="Proteomes" id="UP000886740">
    <property type="component" value="Unassembled WGS sequence"/>
</dbReference>
<dbReference type="InterPro" id="IPR000531">
    <property type="entry name" value="Beta-barrel_TonB"/>
</dbReference>
<name>A0A9D1X9T9_9BACT</name>
<comment type="caution">
    <text evidence="15">The sequence shown here is derived from an EMBL/GenBank/DDBJ whole genome shotgun (WGS) entry which is preliminary data.</text>
</comment>
<sequence>MRTSFLLLFFLGATVAWPLAAQEQARPLRELVETVERQTGLRVVGDPAVLDSTLVAPSADGTDPIQALSEALRPAKLYVVRYEGDLIISGNPELTTTLPDDYFNAVESPVGQEEMASGLTLPGERKASSENKVYEVGSPTAGSEKWLTLSGVVTNFKTGEPLSGVAIQLGDGQGGTTTDKLGHYSLRLPSGRNELRITAVGLKDTRRQLMMHASGQLDIELEEQVYELDEVAVSASRMENVRSTTLGVTRLKMTEIKNIPTAFGEADILKVVMSLPGVKSVGEVSTGFNVRGGATDQNLILFNGGTVYNPTHLFGLFSVFNPDLVQDMELYKSSIPAKFGGRISSVLDINTRVGNKEEFKGSASIGLLTSRLTLEGPLFGNKTSYIVGARTTYSDWLLGLLPEKSGYNDGRAGFYDLNASIDHRFDENNSLTVSGYFSHDRFSFDDAEKYAYQNASASARWVHAFSPSLTAILTAGYDHYNNHTENSENPATAYDLDFGIDQYHGQLDFEWQAHEAHQLSFGASALTYGLNPGEYLAKGDASLVLDDRLQREKALESALYVGDKWDITPALSVEGGVRYSMFNAIGPRSFRTYEPDRMPSPSTVLEEREETGFYQTYHGPEFRLSARYEFADGLSVKAGYNTMRQNIHKLSNTTVMSPTDTWKLSDANIKPQTGQQVALGIYKNFDNWGLETSLEGYYKTMDNYLDYRNGANLVMNHYIETDVVPTVGRAYGVELMVRKPEGKLNGWVSYTYSRTLLRQEDPRIAKPVNGGDWYPADYDKPHDLKIVANYKFTQRFSVSVNCDYSTGRPVSIPVSKYSYSGGEFVYFSERNQYRIPDYFRLDLSLNLEPSHHLTLLTHSTFQLGLYNVTGRDNAYSVYYIAEEGKLKGYKLAIFGVPIPYISYNIKF</sequence>
<keyword evidence="3 10" id="KW-1134">Transmembrane beta strand</keyword>
<evidence type="ECO:0000256" key="11">
    <source>
        <dbReference type="RuleBase" id="RU003357"/>
    </source>
</evidence>
<reference evidence="15" key="1">
    <citation type="journal article" date="2021" name="PeerJ">
        <title>Extensive microbial diversity within the chicken gut microbiome revealed by metagenomics and culture.</title>
        <authorList>
            <person name="Gilroy R."/>
            <person name="Ravi A."/>
            <person name="Getino M."/>
            <person name="Pursley I."/>
            <person name="Horton D.L."/>
            <person name="Alikhan N.F."/>
            <person name="Baker D."/>
            <person name="Gharbi K."/>
            <person name="Hall N."/>
            <person name="Watson M."/>
            <person name="Adriaenssens E.M."/>
            <person name="Foster-Nyarko E."/>
            <person name="Jarju S."/>
            <person name="Secka A."/>
            <person name="Antonio M."/>
            <person name="Oren A."/>
            <person name="Chaudhuri R.R."/>
            <person name="La Ragione R."/>
            <person name="Hildebrand F."/>
            <person name="Pallen M.J."/>
        </authorList>
    </citation>
    <scope>NUCLEOTIDE SEQUENCE</scope>
    <source>
        <strain evidence="15">ChiGjej6B6-14162</strain>
    </source>
</reference>
<evidence type="ECO:0000256" key="12">
    <source>
        <dbReference type="SAM" id="SignalP"/>
    </source>
</evidence>
<dbReference type="GO" id="GO:0044718">
    <property type="term" value="P:siderophore transmembrane transport"/>
    <property type="evidence" value="ECO:0007669"/>
    <property type="project" value="TreeGrafter"/>
</dbReference>
<keyword evidence="5 12" id="KW-0732">Signal</keyword>
<dbReference type="GO" id="GO:0009279">
    <property type="term" value="C:cell outer membrane"/>
    <property type="evidence" value="ECO:0007669"/>
    <property type="project" value="UniProtKB-SubCell"/>
</dbReference>
<evidence type="ECO:0000256" key="1">
    <source>
        <dbReference type="ARBA" id="ARBA00004571"/>
    </source>
</evidence>
<organism evidence="15 16">
    <name type="scientific">Candidatus Parabacteroides intestinipullorum</name>
    <dbReference type="NCBI Taxonomy" id="2838723"/>
    <lineage>
        <taxon>Bacteria</taxon>
        <taxon>Pseudomonadati</taxon>
        <taxon>Bacteroidota</taxon>
        <taxon>Bacteroidia</taxon>
        <taxon>Bacteroidales</taxon>
        <taxon>Tannerellaceae</taxon>
        <taxon>Parabacteroides</taxon>
    </lineage>
</organism>
<evidence type="ECO:0000259" key="13">
    <source>
        <dbReference type="Pfam" id="PF00593"/>
    </source>
</evidence>
<dbReference type="PANTHER" id="PTHR30069">
    <property type="entry name" value="TONB-DEPENDENT OUTER MEMBRANE RECEPTOR"/>
    <property type="match status" value="1"/>
</dbReference>
<dbReference type="SUPFAM" id="SSF56935">
    <property type="entry name" value="Porins"/>
    <property type="match status" value="1"/>
</dbReference>
<keyword evidence="2 10" id="KW-0813">Transport</keyword>
<dbReference type="AlphaFoldDB" id="A0A9D1X9T9"/>